<organism evidence="7 8">
    <name type="scientific">Mesorhabditis belari</name>
    <dbReference type="NCBI Taxonomy" id="2138241"/>
    <lineage>
        <taxon>Eukaryota</taxon>
        <taxon>Metazoa</taxon>
        <taxon>Ecdysozoa</taxon>
        <taxon>Nematoda</taxon>
        <taxon>Chromadorea</taxon>
        <taxon>Rhabditida</taxon>
        <taxon>Rhabditina</taxon>
        <taxon>Rhabditomorpha</taxon>
        <taxon>Rhabditoidea</taxon>
        <taxon>Rhabditidae</taxon>
        <taxon>Mesorhabditinae</taxon>
        <taxon>Mesorhabditis</taxon>
    </lineage>
</organism>
<dbReference type="Pfam" id="PF10317">
    <property type="entry name" value="7TM_GPCR_Srd"/>
    <property type="match status" value="1"/>
</dbReference>
<dbReference type="Gene3D" id="1.20.1070.10">
    <property type="entry name" value="Rhodopsin 7-helix transmembrane proteins"/>
    <property type="match status" value="1"/>
</dbReference>
<dbReference type="WBParaSite" id="MBELARI_LOCUS4046">
    <property type="protein sequence ID" value="MBELARI_LOCUS4046"/>
    <property type="gene ID" value="MBELARI_LOCUS4046"/>
</dbReference>
<evidence type="ECO:0000256" key="3">
    <source>
        <dbReference type="ARBA" id="ARBA00022692"/>
    </source>
</evidence>
<dbReference type="PANTHER" id="PTHR22945:SF40">
    <property type="entry name" value="SERPENTINE RECEPTOR, CLASS D (DELTA)-RELATED"/>
    <property type="match status" value="1"/>
</dbReference>
<evidence type="ECO:0000256" key="5">
    <source>
        <dbReference type="ARBA" id="ARBA00023136"/>
    </source>
</evidence>
<name>A0AAF3FB07_9BILA</name>
<dbReference type="InterPro" id="IPR050920">
    <property type="entry name" value="Nematode_rcpt-like_delta"/>
</dbReference>
<feature type="transmembrane region" description="Helical" evidence="6">
    <location>
        <begin position="7"/>
        <end position="29"/>
    </location>
</feature>
<dbReference type="GO" id="GO:0016020">
    <property type="term" value="C:membrane"/>
    <property type="evidence" value="ECO:0007669"/>
    <property type="project" value="UniProtKB-SubCell"/>
</dbReference>
<feature type="transmembrane region" description="Helical" evidence="6">
    <location>
        <begin position="99"/>
        <end position="117"/>
    </location>
</feature>
<comment type="subcellular location">
    <subcellularLocation>
        <location evidence="1">Membrane</location>
        <topology evidence="1">Multi-pass membrane protein</topology>
    </subcellularLocation>
</comment>
<evidence type="ECO:0000313" key="7">
    <source>
        <dbReference type="Proteomes" id="UP000887575"/>
    </source>
</evidence>
<feature type="transmembrane region" description="Helical" evidence="6">
    <location>
        <begin position="73"/>
        <end position="93"/>
    </location>
</feature>
<protein>
    <submittedName>
        <fullName evidence="8">Uncharacterized protein</fullName>
    </submittedName>
</protein>
<dbReference type="Proteomes" id="UP000887575">
    <property type="component" value="Unassembled WGS sequence"/>
</dbReference>
<evidence type="ECO:0000256" key="6">
    <source>
        <dbReference type="SAM" id="Phobius"/>
    </source>
</evidence>
<proteinExistence type="inferred from homology"/>
<sequence>MSKEDKLFLLLHHIVETPGIILSITLLVIITRSTPPWLKSYSILIGNSALTDLIACLVNMFVMQRMIPVHLSLFYISYGYCTFFGPRVCYLGYCTVVYAMTDGLYSLAISFLYRYYVLIHSGSIKKGTLLLICFLVSTPSIMSSITFSTCDDDPAVLRPLLTSALNYNLTNLQVSGHITILKFWTMYTITFTIGCTGVSYMIMFWCRRRVLMALSIMDLSPKTRAIHRELRMALTVQSLLPLVLVFCASLYGIQQMGIVHSPTFEHLIYYIVAFQPVLSPIFSIYFVRPYRESVLKLVNRWKPQKKSLVSVSNTAATSSGVG</sequence>
<feature type="transmembrane region" description="Helical" evidence="6">
    <location>
        <begin position="266"/>
        <end position="287"/>
    </location>
</feature>
<feature type="transmembrane region" description="Helical" evidence="6">
    <location>
        <begin position="129"/>
        <end position="147"/>
    </location>
</feature>
<accession>A0AAF3FB07</accession>
<feature type="transmembrane region" description="Helical" evidence="6">
    <location>
        <begin position="41"/>
        <end position="61"/>
    </location>
</feature>
<evidence type="ECO:0000256" key="4">
    <source>
        <dbReference type="ARBA" id="ARBA00022989"/>
    </source>
</evidence>
<keyword evidence="5 6" id="KW-0472">Membrane</keyword>
<comment type="similarity">
    <text evidence="2">Belongs to the nematode receptor-like protein srd family.</text>
</comment>
<evidence type="ECO:0000256" key="1">
    <source>
        <dbReference type="ARBA" id="ARBA00004141"/>
    </source>
</evidence>
<keyword evidence="3 6" id="KW-0812">Transmembrane</keyword>
<dbReference type="PANTHER" id="PTHR22945">
    <property type="entry name" value="SERPENTINE RECEPTOR, CLASS D DELTA"/>
    <property type="match status" value="1"/>
</dbReference>
<keyword evidence="7" id="KW-1185">Reference proteome</keyword>
<dbReference type="SUPFAM" id="SSF81321">
    <property type="entry name" value="Family A G protein-coupled receptor-like"/>
    <property type="match status" value="1"/>
</dbReference>
<evidence type="ECO:0000256" key="2">
    <source>
        <dbReference type="ARBA" id="ARBA00009166"/>
    </source>
</evidence>
<feature type="transmembrane region" description="Helical" evidence="6">
    <location>
        <begin position="232"/>
        <end position="254"/>
    </location>
</feature>
<reference evidence="8" key="1">
    <citation type="submission" date="2024-02" db="UniProtKB">
        <authorList>
            <consortium name="WormBaseParasite"/>
        </authorList>
    </citation>
    <scope>IDENTIFICATION</scope>
</reference>
<dbReference type="InterPro" id="IPR019421">
    <property type="entry name" value="7TM_GPCR_serpentine_rcpt_Srd"/>
</dbReference>
<feature type="transmembrane region" description="Helical" evidence="6">
    <location>
        <begin position="184"/>
        <end position="206"/>
    </location>
</feature>
<dbReference type="AlphaFoldDB" id="A0AAF3FB07"/>
<evidence type="ECO:0000313" key="8">
    <source>
        <dbReference type="WBParaSite" id="MBELARI_LOCUS4046"/>
    </source>
</evidence>
<keyword evidence="4 6" id="KW-1133">Transmembrane helix</keyword>